<proteinExistence type="predicted"/>
<accession>A0A6G1HTW9</accession>
<protein>
    <submittedName>
        <fullName evidence="2">Uncharacterized protein</fullName>
    </submittedName>
</protein>
<evidence type="ECO:0000313" key="3">
    <source>
        <dbReference type="Proteomes" id="UP000799640"/>
    </source>
</evidence>
<evidence type="ECO:0000256" key="1">
    <source>
        <dbReference type="SAM" id="MobiDB-lite"/>
    </source>
</evidence>
<dbReference type="AlphaFoldDB" id="A0A6G1HTW9"/>
<name>A0A6G1HTW9_9PEZI</name>
<keyword evidence="3" id="KW-1185">Reference proteome</keyword>
<dbReference type="EMBL" id="ML996698">
    <property type="protein sequence ID" value="KAF2399279.1"/>
    <property type="molecule type" value="Genomic_DNA"/>
</dbReference>
<dbReference type="Proteomes" id="UP000799640">
    <property type="component" value="Unassembled WGS sequence"/>
</dbReference>
<organism evidence="2 3">
    <name type="scientific">Trichodelitschia bisporula</name>
    <dbReference type="NCBI Taxonomy" id="703511"/>
    <lineage>
        <taxon>Eukaryota</taxon>
        <taxon>Fungi</taxon>
        <taxon>Dikarya</taxon>
        <taxon>Ascomycota</taxon>
        <taxon>Pezizomycotina</taxon>
        <taxon>Dothideomycetes</taxon>
        <taxon>Dothideomycetes incertae sedis</taxon>
        <taxon>Phaeotrichales</taxon>
        <taxon>Phaeotrichaceae</taxon>
        <taxon>Trichodelitschia</taxon>
    </lineage>
</organism>
<gene>
    <name evidence="2" type="ORF">EJ06DRAFT_78834</name>
</gene>
<feature type="compositionally biased region" description="Pro residues" evidence="1">
    <location>
        <begin position="21"/>
        <end position="30"/>
    </location>
</feature>
<evidence type="ECO:0000313" key="2">
    <source>
        <dbReference type="EMBL" id="KAF2399279.1"/>
    </source>
</evidence>
<feature type="region of interest" description="Disordered" evidence="1">
    <location>
        <begin position="75"/>
        <end position="160"/>
    </location>
</feature>
<feature type="region of interest" description="Disordered" evidence="1">
    <location>
        <begin position="1"/>
        <end position="47"/>
    </location>
</feature>
<feature type="compositionally biased region" description="Low complexity" evidence="1">
    <location>
        <begin position="135"/>
        <end position="154"/>
    </location>
</feature>
<feature type="compositionally biased region" description="Basic and acidic residues" evidence="1">
    <location>
        <begin position="1"/>
        <end position="12"/>
    </location>
</feature>
<sequence length="160" mass="17761">MYRNYLVDEFHQRPRTRIGEPLPPARPSAPEPDDSWANTPWADLDPYTSRESWHLREKWRHARAKGKDALVAVKRTVRDAGRKVKDKLRKMRTSPKASQENTGTSTPATAADQAPKPMGLLRRMRARATREDNVVDPPVAAVDDSPGAADGGDVNDPGGD</sequence>
<feature type="compositionally biased region" description="Polar residues" evidence="1">
    <location>
        <begin position="95"/>
        <end position="108"/>
    </location>
</feature>
<reference evidence="2" key="1">
    <citation type="journal article" date="2020" name="Stud. Mycol.">
        <title>101 Dothideomycetes genomes: a test case for predicting lifestyles and emergence of pathogens.</title>
        <authorList>
            <person name="Haridas S."/>
            <person name="Albert R."/>
            <person name="Binder M."/>
            <person name="Bloem J."/>
            <person name="Labutti K."/>
            <person name="Salamov A."/>
            <person name="Andreopoulos B."/>
            <person name="Baker S."/>
            <person name="Barry K."/>
            <person name="Bills G."/>
            <person name="Bluhm B."/>
            <person name="Cannon C."/>
            <person name="Castanera R."/>
            <person name="Culley D."/>
            <person name="Daum C."/>
            <person name="Ezra D."/>
            <person name="Gonzalez J."/>
            <person name="Henrissat B."/>
            <person name="Kuo A."/>
            <person name="Liang C."/>
            <person name="Lipzen A."/>
            <person name="Lutzoni F."/>
            <person name="Magnuson J."/>
            <person name="Mondo S."/>
            <person name="Nolan M."/>
            <person name="Ohm R."/>
            <person name="Pangilinan J."/>
            <person name="Park H.-J."/>
            <person name="Ramirez L."/>
            <person name="Alfaro M."/>
            <person name="Sun H."/>
            <person name="Tritt A."/>
            <person name="Yoshinaga Y."/>
            <person name="Zwiers L.-H."/>
            <person name="Turgeon B."/>
            <person name="Goodwin S."/>
            <person name="Spatafora J."/>
            <person name="Crous P."/>
            <person name="Grigoriev I."/>
        </authorList>
    </citation>
    <scope>NUCLEOTIDE SEQUENCE</scope>
    <source>
        <strain evidence="2">CBS 262.69</strain>
    </source>
</reference>
<feature type="compositionally biased region" description="Basic residues" evidence="1">
    <location>
        <begin position="84"/>
        <end position="93"/>
    </location>
</feature>